<gene>
    <name evidence="1" type="ORF">D6200_14990</name>
</gene>
<name>A0ABM7CJ24_9FLAO</name>
<sequence length="339" mass="39418">MIKIDNGTGVDLDDLAQDHFNNLSQARKKDGSYHASQSLIGRIQKQFLKDIVYPKRVLFWEYFLKNDYFNLHRVITGRPDELHEIINEIEKLIGNNLLSKSISYHNANLTSFGAIVKKVFNYETYRGSVNPLKYFEAFEINFCPYCNKEEVMNIEIVDEEGDGEIINKLHQLDHFYPRVRYPYLSLSFFNLIPGCNNCNAVLKKEKDFNIETHFNPFHKSFNDFFVFKIDISFPFNKSEIKTHCMVPHSDKTLKDLKITERYNQGTAQEEIFEMVKLFKNNSPKIQRTIIEQLKGLCSSVLISKKNLLASQGVPVNVDDINKKRLGKLKRDVCNQIGVI</sequence>
<protein>
    <recommendedName>
        <fullName evidence="3">HNH endonuclease</fullName>
    </recommendedName>
</protein>
<organism evidence="1 2">
    <name type="scientific">Tenacibaculum mesophilum</name>
    <dbReference type="NCBI Taxonomy" id="104268"/>
    <lineage>
        <taxon>Bacteria</taxon>
        <taxon>Pseudomonadati</taxon>
        <taxon>Bacteroidota</taxon>
        <taxon>Flavobacteriia</taxon>
        <taxon>Flavobacteriales</taxon>
        <taxon>Flavobacteriaceae</taxon>
        <taxon>Tenacibaculum</taxon>
    </lineage>
</organism>
<evidence type="ECO:0008006" key="3">
    <source>
        <dbReference type="Google" id="ProtNLM"/>
    </source>
</evidence>
<proteinExistence type="predicted"/>
<evidence type="ECO:0000313" key="2">
    <source>
        <dbReference type="Proteomes" id="UP000269693"/>
    </source>
</evidence>
<evidence type="ECO:0000313" key="1">
    <source>
        <dbReference type="EMBL" id="AZJ33800.1"/>
    </source>
</evidence>
<accession>A0ABM7CJ24</accession>
<dbReference type="Proteomes" id="UP000269693">
    <property type="component" value="Chromosome"/>
</dbReference>
<dbReference type="RefSeq" id="WP_073181486.1">
    <property type="nucleotide sequence ID" value="NZ_CP032544.1"/>
</dbReference>
<dbReference type="EMBL" id="CP032544">
    <property type="protein sequence ID" value="AZJ33800.1"/>
    <property type="molecule type" value="Genomic_DNA"/>
</dbReference>
<keyword evidence="2" id="KW-1185">Reference proteome</keyword>
<reference evidence="1 2" key="1">
    <citation type="submission" date="2018-09" db="EMBL/GenBank/DDBJ databases">
        <title>Insights into the microbiota of Asian seabass (Lates calcarifer) with tenacibaculosis symptoms and description of sp. nov. Tenacibaculum singaporense.</title>
        <authorList>
            <person name="Miyake S."/>
            <person name="Soh M."/>
            <person name="Azman M.N."/>
            <person name="Ngoh S.Y."/>
            <person name="Orban L."/>
            <person name="Seedorf H."/>
        </authorList>
    </citation>
    <scope>NUCLEOTIDE SEQUENCE [LARGE SCALE GENOMIC DNA]</scope>
    <source>
        <strain evidence="1 2">DSM 13764</strain>
    </source>
</reference>